<organism evidence="1 2">
    <name type="scientific">Flagellimonas marina</name>
    <dbReference type="NCBI Taxonomy" id="1775168"/>
    <lineage>
        <taxon>Bacteria</taxon>
        <taxon>Pseudomonadati</taxon>
        <taxon>Bacteroidota</taxon>
        <taxon>Flavobacteriia</taxon>
        <taxon>Flavobacteriales</taxon>
        <taxon>Flavobacteriaceae</taxon>
        <taxon>Flagellimonas</taxon>
    </lineage>
</organism>
<gene>
    <name evidence="1" type="ORF">ACFOWS_18960</name>
</gene>
<sequence length="66" mass="7596">MRYRVVRTVVPWRSPRALESDNLKSAVTMSSRFEPKVNKIIADYAEHYDTAILPTRAYGPRDKATV</sequence>
<reference evidence="2" key="1">
    <citation type="journal article" date="2019" name="Int. J. Syst. Evol. Microbiol.">
        <title>The Global Catalogue of Microorganisms (GCM) 10K type strain sequencing project: providing services to taxonomists for standard genome sequencing and annotation.</title>
        <authorList>
            <consortium name="The Broad Institute Genomics Platform"/>
            <consortium name="The Broad Institute Genome Sequencing Center for Infectious Disease"/>
            <person name="Wu L."/>
            <person name="Ma J."/>
        </authorList>
    </citation>
    <scope>NUCLEOTIDE SEQUENCE [LARGE SCALE GENOMIC DNA]</scope>
    <source>
        <strain evidence="2">CGMCC 1.15774</strain>
    </source>
</reference>
<name>A0ABV8PSE7_9FLAO</name>
<comment type="caution">
    <text evidence="1">The sequence shown here is derived from an EMBL/GenBank/DDBJ whole genome shotgun (WGS) entry which is preliminary data.</text>
</comment>
<dbReference type="EMBL" id="JBHSCL010000015">
    <property type="protein sequence ID" value="MFC4222236.1"/>
    <property type="molecule type" value="Genomic_DNA"/>
</dbReference>
<keyword evidence="2" id="KW-1185">Reference proteome</keyword>
<proteinExistence type="predicted"/>
<dbReference type="RefSeq" id="WP_379768136.1">
    <property type="nucleotide sequence ID" value="NZ_JBHSCL010000015.1"/>
</dbReference>
<evidence type="ECO:0000313" key="1">
    <source>
        <dbReference type="EMBL" id="MFC4222236.1"/>
    </source>
</evidence>
<evidence type="ECO:0008006" key="3">
    <source>
        <dbReference type="Google" id="ProtNLM"/>
    </source>
</evidence>
<accession>A0ABV8PSE7</accession>
<protein>
    <recommendedName>
        <fullName evidence="3">Integrase catalytic domain-containing protein</fullName>
    </recommendedName>
</protein>
<evidence type="ECO:0000313" key="2">
    <source>
        <dbReference type="Proteomes" id="UP001595841"/>
    </source>
</evidence>
<dbReference type="Proteomes" id="UP001595841">
    <property type="component" value="Unassembled WGS sequence"/>
</dbReference>